<accession>A0A6C0EBP4</accession>
<protein>
    <submittedName>
        <fullName evidence="1">Uncharacterized protein</fullName>
    </submittedName>
</protein>
<organism evidence="1">
    <name type="scientific">viral metagenome</name>
    <dbReference type="NCBI Taxonomy" id="1070528"/>
    <lineage>
        <taxon>unclassified sequences</taxon>
        <taxon>metagenomes</taxon>
        <taxon>organismal metagenomes</taxon>
    </lineage>
</organism>
<dbReference type="AlphaFoldDB" id="A0A6C0EBP4"/>
<evidence type="ECO:0000313" key="1">
    <source>
        <dbReference type="EMBL" id="QHT26504.1"/>
    </source>
</evidence>
<reference evidence="1" key="1">
    <citation type="journal article" date="2020" name="Nature">
        <title>Giant virus diversity and host interactions through global metagenomics.</title>
        <authorList>
            <person name="Schulz F."/>
            <person name="Roux S."/>
            <person name="Paez-Espino D."/>
            <person name="Jungbluth S."/>
            <person name="Walsh D.A."/>
            <person name="Denef V.J."/>
            <person name="McMahon K.D."/>
            <person name="Konstantinidis K.T."/>
            <person name="Eloe-Fadrosh E.A."/>
            <person name="Kyrpides N.C."/>
            <person name="Woyke T."/>
        </authorList>
    </citation>
    <scope>NUCLEOTIDE SEQUENCE</scope>
    <source>
        <strain evidence="1">GVMAG-M-3300023179-27</strain>
    </source>
</reference>
<proteinExistence type="predicted"/>
<sequence length="78" mass="9337">MNIDKYNNLTLNELKTLYKTTSDKQEQALAQRLIQKKIEDSQHHINSVTMPIDKEFEKKLQIAYLKMIEEQKNEDDRI</sequence>
<name>A0A6C0EBP4_9ZZZZ</name>
<dbReference type="EMBL" id="MN739794">
    <property type="protein sequence ID" value="QHT26504.1"/>
    <property type="molecule type" value="Genomic_DNA"/>
</dbReference>